<evidence type="ECO:0000313" key="14">
    <source>
        <dbReference type="EMBL" id="CAF4785939.1"/>
    </source>
</evidence>
<evidence type="ECO:0000313" key="11">
    <source>
        <dbReference type="EMBL" id="CAF4238929.1"/>
    </source>
</evidence>
<dbReference type="Proteomes" id="UP000663869">
    <property type="component" value="Unassembled WGS sequence"/>
</dbReference>
<evidence type="ECO:0000313" key="15">
    <source>
        <dbReference type="Proteomes" id="UP000663869"/>
    </source>
</evidence>
<dbReference type="EMBL" id="CAJOBO010001625">
    <property type="protein sequence ID" value="CAF4395896.1"/>
    <property type="molecule type" value="Genomic_DNA"/>
</dbReference>
<reference evidence="10" key="1">
    <citation type="submission" date="2021-02" db="EMBL/GenBank/DDBJ databases">
        <authorList>
            <person name="Nowell W R."/>
        </authorList>
    </citation>
    <scope>NUCLEOTIDE SEQUENCE</scope>
</reference>
<dbReference type="EMBL" id="CAJOBP010000951">
    <property type="protein sequence ID" value="CAF4238929.1"/>
    <property type="molecule type" value="Genomic_DNA"/>
</dbReference>
<dbReference type="EMBL" id="CAJOBQ010001653">
    <property type="protein sequence ID" value="CAF4504997.1"/>
    <property type="molecule type" value="Genomic_DNA"/>
</dbReference>
<comment type="subcellular location">
    <subcellularLocation>
        <location evidence="1">Membrane</location>
    </subcellularLocation>
</comment>
<dbReference type="Proteomes" id="UP000663825">
    <property type="component" value="Unassembled WGS sequence"/>
</dbReference>
<dbReference type="InterPro" id="IPR017452">
    <property type="entry name" value="GPCR_Rhodpsn_7TM"/>
</dbReference>
<dbReference type="Proteomes" id="UP000663872">
    <property type="component" value="Unassembled WGS sequence"/>
</dbReference>
<keyword evidence="2 5" id="KW-0812">Transmembrane</keyword>
<dbReference type="SUPFAM" id="SSF81321">
    <property type="entry name" value="Family A G protein-coupled receptor-like"/>
    <property type="match status" value="1"/>
</dbReference>
<gene>
    <name evidence="10" type="ORF">FME351_LOCUS28835</name>
    <name evidence="8" type="ORF">GRG538_LOCUS12188</name>
    <name evidence="12" type="ORF">HFQ381_LOCUS19732</name>
    <name evidence="9" type="ORF">LUA448_LOCUS30113</name>
    <name evidence="14" type="ORF">QYT958_LOCUS22987</name>
    <name evidence="7" type="ORF">TIS948_LOCUS28777</name>
    <name evidence="13" type="ORF">TSG867_LOCUS21400</name>
    <name evidence="11" type="ORF">UJA718_LOCUS8815</name>
</gene>
<evidence type="ECO:0000256" key="3">
    <source>
        <dbReference type="ARBA" id="ARBA00022989"/>
    </source>
</evidence>
<dbReference type="EMBL" id="CAJNYT010001707">
    <property type="protein sequence ID" value="CAF3425737.1"/>
    <property type="molecule type" value="Genomic_DNA"/>
</dbReference>
<dbReference type="Proteomes" id="UP000663848">
    <property type="component" value="Unassembled WGS sequence"/>
</dbReference>
<accession>A0A818VXM8</accession>
<dbReference type="Proteomes" id="UP000663851">
    <property type="component" value="Unassembled WGS sequence"/>
</dbReference>
<evidence type="ECO:0000313" key="7">
    <source>
        <dbReference type="EMBL" id="CAF3413179.1"/>
    </source>
</evidence>
<dbReference type="OrthoDB" id="10289594at2759"/>
<evidence type="ECO:0000256" key="1">
    <source>
        <dbReference type="ARBA" id="ARBA00004370"/>
    </source>
</evidence>
<evidence type="ECO:0000313" key="13">
    <source>
        <dbReference type="EMBL" id="CAF4504997.1"/>
    </source>
</evidence>
<dbReference type="Proteomes" id="UP000663862">
    <property type="component" value="Unassembled WGS sequence"/>
</dbReference>
<organism evidence="10 15">
    <name type="scientific">Rotaria socialis</name>
    <dbReference type="NCBI Taxonomy" id="392032"/>
    <lineage>
        <taxon>Eukaryota</taxon>
        <taxon>Metazoa</taxon>
        <taxon>Spiralia</taxon>
        <taxon>Gnathifera</taxon>
        <taxon>Rotifera</taxon>
        <taxon>Eurotatoria</taxon>
        <taxon>Bdelloidea</taxon>
        <taxon>Philodinida</taxon>
        <taxon>Philodinidae</taxon>
        <taxon>Rotaria</taxon>
    </lineage>
</organism>
<dbReference type="Gene3D" id="1.20.1070.10">
    <property type="entry name" value="Rhodopsin 7-helix transmembrane proteins"/>
    <property type="match status" value="1"/>
</dbReference>
<feature type="transmembrane region" description="Helical" evidence="5">
    <location>
        <begin position="47"/>
        <end position="71"/>
    </location>
</feature>
<evidence type="ECO:0000256" key="2">
    <source>
        <dbReference type="ARBA" id="ARBA00022692"/>
    </source>
</evidence>
<evidence type="ECO:0000259" key="6">
    <source>
        <dbReference type="PROSITE" id="PS50262"/>
    </source>
</evidence>
<feature type="domain" description="G-protein coupled receptors family 1 profile" evidence="6">
    <location>
        <begin position="25"/>
        <end position="115"/>
    </location>
</feature>
<evidence type="ECO:0000313" key="10">
    <source>
        <dbReference type="EMBL" id="CAF3717579.1"/>
    </source>
</evidence>
<dbReference type="EMBL" id="CAJNXB010005192">
    <property type="protein sequence ID" value="CAF3413179.1"/>
    <property type="molecule type" value="Genomic_DNA"/>
</dbReference>
<keyword evidence="16" id="KW-1185">Reference proteome</keyword>
<keyword evidence="3 5" id="KW-1133">Transmembrane helix</keyword>
<dbReference type="EMBL" id="CAJOBR010004545">
    <property type="protein sequence ID" value="CAF4785939.1"/>
    <property type="molecule type" value="Genomic_DNA"/>
</dbReference>
<evidence type="ECO:0000313" key="9">
    <source>
        <dbReference type="EMBL" id="CAF3594571.1"/>
    </source>
</evidence>
<evidence type="ECO:0000256" key="5">
    <source>
        <dbReference type="SAM" id="Phobius"/>
    </source>
</evidence>
<comment type="caution">
    <text evidence="10">The sequence shown here is derived from an EMBL/GenBank/DDBJ whole genome shotgun (WGS) entry which is preliminary data.</text>
</comment>
<evidence type="ECO:0000313" key="8">
    <source>
        <dbReference type="EMBL" id="CAF3425737.1"/>
    </source>
</evidence>
<sequence length="115" mass="13675">MAVVAIPIIRQFWMYLISNDVSILCSIFVLYHFLFDRQLRRSLQNPVIVTILIVNFLALIIEIPWILYYYLNGVVWIFTPFFCRTWVFIDGFTYVTTARLVAWASIESMRCLVRL</sequence>
<dbReference type="GO" id="GO:0016020">
    <property type="term" value="C:membrane"/>
    <property type="evidence" value="ECO:0007669"/>
    <property type="project" value="UniProtKB-SubCell"/>
</dbReference>
<dbReference type="EMBL" id="CAJNYD010004369">
    <property type="protein sequence ID" value="CAF3594571.1"/>
    <property type="molecule type" value="Genomic_DNA"/>
</dbReference>
<evidence type="ECO:0000313" key="12">
    <source>
        <dbReference type="EMBL" id="CAF4395896.1"/>
    </source>
</evidence>
<dbReference type="PROSITE" id="PS50262">
    <property type="entry name" value="G_PROTEIN_RECEP_F1_2"/>
    <property type="match status" value="1"/>
</dbReference>
<name>A0A818VXM8_9BILA</name>
<evidence type="ECO:0000256" key="4">
    <source>
        <dbReference type="ARBA" id="ARBA00023136"/>
    </source>
</evidence>
<protein>
    <recommendedName>
        <fullName evidence="6">G-protein coupled receptors family 1 profile domain-containing protein</fullName>
    </recommendedName>
</protein>
<dbReference type="AlphaFoldDB" id="A0A818VXM8"/>
<evidence type="ECO:0000313" key="16">
    <source>
        <dbReference type="Proteomes" id="UP000663873"/>
    </source>
</evidence>
<dbReference type="EMBL" id="CAJNYU010003994">
    <property type="protein sequence ID" value="CAF3717579.1"/>
    <property type="molecule type" value="Genomic_DNA"/>
</dbReference>
<keyword evidence="4 5" id="KW-0472">Membrane</keyword>
<dbReference type="Proteomes" id="UP000663833">
    <property type="component" value="Unassembled WGS sequence"/>
</dbReference>
<dbReference type="Proteomes" id="UP000663873">
    <property type="component" value="Unassembled WGS sequence"/>
</dbReference>
<proteinExistence type="predicted"/>
<feature type="transmembrane region" description="Helical" evidence="5">
    <location>
        <begin position="12"/>
        <end position="35"/>
    </location>
</feature>